<evidence type="ECO:0000256" key="4">
    <source>
        <dbReference type="ARBA" id="ARBA00023136"/>
    </source>
</evidence>
<evidence type="ECO:0000313" key="8">
    <source>
        <dbReference type="Proteomes" id="UP000287969"/>
    </source>
</evidence>
<dbReference type="GO" id="GO:0140359">
    <property type="term" value="F:ABC-type transporter activity"/>
    <property type="evidence" value="ECO:0007669"/>
    <property type="project" value="InterPro"/>
</dbReference>
<reference evidence="8" key="1">
    <citation type="submission" date="2019-01" db="EMBL/GenBank/DDBJ databases">
        <title>Draft genomes of a novel of Sporanaerobacter strains.</title>
        <authorList>
            <person name="Ma S."/>
        </authorList>
    </citation>
    <scope>NUCLEOTIDE SEQUENCE [LARGE SCALE GENOMIC DNA]</scope>
    <source>
        <strain evidence="8">NJN-17</strain>
    </source>
</reference>
<name>A0A410QEE7_9FIRM</name>
<protein>
    <recommendedName>
        <fullName evidence="5">Transport permease protein</fullName>
    </recommendedName>
</protein>
<dbReference type="AlphaFoldDB" id="A0A410QEE7"/>
<evidence type="ECO:0000256" key="2">
    <source>
        <dbReference type="ARBA" id="ARBA00022692"/>
    </source>
</evidence>
<dbReference type="PANTHER" id="PTHR43229">
    <property type="entry name" value="NODULATION PROTEIN J"/>
    <property type="match status" value="1"/>
</dbReference>
<dbReference type="InterPro" id="IPR013525">
    <property type="entry name" value="ABC2_TM"/>
</dbReference>
<accession>A0A410QEE7</accession>
<feature type="transmembrane region" description="Helical" evidence="5">
    <location>
        <begin position="109"/>
        <end position="130"/>
    </location>
</feature>
<comment type="similarity">
    <text evidence="5">Belongs to the ABC-2 integral membrane protein family.</text>
</comment>
<dbReference type="InterPro" id="IPR051784">
    <property type="entry name" value="Nod_factor_ABC_transporter"/>
</dbReference>
<sequence length="266" mass="30247">MNKFGNAIKAEFVNLFGDFKSYYLNYIFYNINMYLLFLGLFYGMEKQSKESIEILYFLIGLILWWYTTTAIQSVSIIIQDEARQGTLEQIFMTKSKVGQITLCKLIANYLFETLQIIFVILLCTLSFGLADLFKLNISYINLLINILMTLVGLCGIGYAVAGLSIIYKKAQAVARATSNVILFFSGLILPITAVPNIFRYIAKAFPFYWSMESINQSIYNSKTILDLFNRSFGMLTLVSLIWVGVGILTFNHSIKIVKVKGSISHY</sequence>
<dbReference type="RefSeq" id="WP_128752876.1">
    <property type="nucleotide sequence ID" value="NZ_CP035282.1"/>
</dbReference>
<feature type="transmembrane region" description="Helical" evidence="5">
    <location>
        <begin position="142"/>
        <end position="167"/>
    </location>
</feature>
<dbReference type="OrthoDB" id="2991619at2"/>
<keyword evidence="5" id="KW-0813">Transport</keyword>
<dbReference type="KEGG" id="spoa:EQM13_12645"/>
<dbReference type="Pfam" id="PF01061">
    <property type="entry name" value="ABC2_membrane"/>
    <property type="match status" value="1"/>
</dbReference>
<evidence type="ECO:0000256" key="1">
    <source>
        <dbReference type="ARBA" id="ARBA00004141"/>
    </source>
</evidence>
<dbReference type="PANTHER" id="PTHR43229:SF2">
    <property type="entry name" value="NODULATION PROTEIN J"/>
    <property type="match status" value="1"/>
</dbReference>
<comment type="subcellular location">
    <subcellularLocation>
        <location evidence="5">Cell membrane</location>
        <topology evidence="5">Multi-pass membrane protein</topology>
    </subcellularLocation>
    <subcellularLocation>
        <location evidence="1">Membrane</location>
        <topology evidence="1">Multi-pass membrane protein</topology>
    </subcellularLocation>
</comment>
<organism evidence="7 8">
    <name type="scientific">Acidilutibacter cellobiosedens</name>
    <dbReference type="NCBI Taxonomy" id="2507161"/>
    <lineage>
        <taxon>Bacteria</taxon>
        <taxon>Bacillati</taxon>
        <taxon>Bacillota</taxon>
        <taxon>Tissierellia</taxon>
        <taxon>Tissierellales</taxon>
        <taxon>Acidilutibacteraceae</taxon>
        <taxon>Acidilutibacter</taxon>
    </lineage>
</organism>
<gene>
    <name evidence="7" type="ORF">EQM13_12645</name>
</gene>
<keyword evidence="5" id="KW-1003">Cell membrane</keyword>
<proteinExistence type="inferred from homology"/>
<feature type="domain" description="ABC transmembrane type-2" evidence="6">
    <location>
        <begin position="21"/>
        <end position="253"/>
    </location>
</feature>
<keyword evidence="8" id="KW-1185">Reference proteome</keyword>
<keyword evidence="4 5" id="KW-0472">Membrane</keyword>
<evidence type="ECO:0000256" key="3">
    <source>
        <dbReference type="ARBA" id="ARBA00022989"/>
    </source>
</evidence>
<evidence type="ECO:0000313" key="7">
    <source>
        <dbReference type="EMBL" id="QAT62346.1"/>
    </source>
</evidence>
<feature type="transmembrane region" description="Helical" evidence="5">
    <location>
        <begin position="54"/>
        <end position="78"/>
    </location>
</feature>
<dbReference type="EMBL" id="CP035282">
    <property type="protein sequence ID" value="QAT62346.1"/>
    <property type="molecule type" value="Genomic_DNA"/>
</dbReference>
<dbReference type="GO" id="GO:0005886">
    <property type="term" value="C:plasma membrane"/>
    <property type="evidence" value="ECO:0007669"/>
    <property type="project" value="UniProtKB-SubCell"/>
</dbReference>
<feature type="transmembrane region" description="Helical" evidence="5">
    <location>
        <begin position="21"/>
        <end position="42"/>
    </location>
</feature>
<keyword evidence="3 5" id="KW-1133">Transmembrane helix</keyword>
<dbReference type="PROSITE" id="PS51012">
    <property type="entry name" value="ABC_TM2"/>
    <property type="match status" value="1"/>
</dbReference>
<keyword evidence="2 5" id="KW-0812">Transmembrane</keyword>
<dbReference type="Proteomes" id="UP000287969">
    <property type="component" value="Chromosome"/>
</dbReference>
<evidence type="ECO:0000256" key="5">
    <source>
        <dbReference type="RuleBase" id="RU361157"/>
    </source>
</evidence>
<feature type="transmembrane region" description="Helical" evidence="5">
    <location>
        <begin position="232"/>
        <end position="250"/>
    </location>
</feature>
<evidence type="ECO:0000259" key="6">
    <source>
        <dbReference type="PROSITE" id="PS51012"/>
    </source>
</evidence>
<dbReference type="InterPro" id="IPR047817">
    <property type="entry name" value="ABC2_TM_bact-type"/>
</dbReference>
<feature type="transmembrane region" description="Helical" evidence="5">
    <location>
        <begin position="179"/>
        <end position="202"/>
    </location>
</feature>